<organism evidence="3 4">
    <name type="scientific">Brunnivagina elsteri CCALA 953</name>
    <dbReference type="NCBI Taxonomy" id="987040"/>
    <lineage>
        <taxon>Bacteria</taxon>
        <taxon>Bacillati</taxon>
        <taxon>Cyanobacteriota</taxon>
        <taxon>Cyanophyceae</taxon>
        <taxon>Nostocales</taxon>
        <taxon>Calotrichaceae</taxon>
        <taxon>Brunnivagina</taxon>
    </lineage>
</organism>
<keyword evidence="4" id="KW-1185">Reference proteome</keyword>
<name>A0A2A2TM82_9CYAN</name>
<gene>
    <name evidence="3" type="ORF">CK510_06370</name>
</gene>
<dbReference type="Proteomes" id="UP000218238">
    <property type="component" value="Unassembled WGS sequence"/>
</dbReference>
<feature type="chain" id="PRO_5012629863" evidence="2">
    <location>
        <begin position="19"/>
        <end position="141"/>
    </location>
</feature>
<accession>A0A2A2TM82</accession>
<evidence type="ECO:0000313" key="4">
    <source>
        <dbReference type="Proteomes" id="UP000218238"/>
    </source>
</evidence>
<dbReference type="AlphaFoldDB" id="A0A2A2TM82"/>
<dbReference type="EMBL" id="NTFS01000045">
    <property type="protein sequence ID" value="PAX59597.1"/>
    <property type="molecule type" value="Genomic_DNA"/>
</dbReference>
<reference evidence="3 4" key="1">
    <citation type="submission" date="2017-08" db="EMBL/GenBank/DDBJ databases">
        <title>Draft genome sequence of filamentous cyanobacterium Calothrix elsteri CCALA 953.</title>
        <authorList>
            <person name="Gagunashvili A.N."/>
            <person name="Elster J."/>
            <person name="Andresson O.S."/>
        </authorList>
    </citation>
    <scope>NUCLEOTIDE SEQUENCE [LARGE SCALE GENOMIC DNA]</scope>
    <source>
        <strain evidence="3 4">CCALA 953</strain>
    </source>
</reference>
<comment type="caution">
    <text evidence="3">The sequence shown here is derived from an EMBL/GenBank/DDBJ whole genome shotgun (WGS) entry which is preliminary data.</text>
</comment>
<protein>
    <submittedName>
        <fullName evidence="3">DUF4363 domain-containing protein</fullName>
    </submittedName>
</protein>
<evidence type="ECO:0000313" key="3">
    <source>
        <dbReference type="EMBL" id="PAX59597.1"/>
    </source>
</evidence>
<feature type="signal peptide" evidence="2">
    <location>
        <begin position="1"/>
        <end position="18"/>
    </location>
</feature>
<keyword evidence="2" id="KW-0732">Signal</keyword>
<sequence>MRFYQVLIAANISLMVLAGCNSSEQSSTQTSPTASPASTVSKDTDSQANSTGVSSLLGVVAKTKTAVNKGDFVTAKKEFDGFETAWGKVEDGIKAQSKSKYDAIERSLDAVTSSLKDSKPNQGKVTTALQSLEKDINTVSN</sequence>
<dbReference type="RefSeq" id="WP_095720897.1">
    <property type="nucleotide sequence ID" value="NZ_NTFS01000045.1"/>
</dbReference>
<dbReference type="PROSITE" id="PS51257">
    <property type="entry name" value="PROKAR_LIPOPROTEIN"/>
    <property type="match status" value="1"/>
</dbReference>
<feature type="compositionally biased region" description="Low complexity" evidence="1">
    <location>
        <begin position="23"/>
        <end position="41"/>
    </location>
</feature>
<proteinExistence type="predicted"/>
<evidence type="ECO:0000256" key="2">
    <source>
        <dbReference type="SAM" id="SignalP"/>
    </source>
</evidence>
<dbReference type="OrthoDB" id="574747at2"/>
<feature type="region of interest" description="Disordered" evidence="1">
    <location>
        <begin position="23"/>
        <end position="51"/>
    </location>
</feature>
<evidence type="ECO:0000256" key="1">
    <source>
        <dbReference type="SAM" id="MobiDB-lite"/>
    </source>
</evidence>